<proteinExistence type="inferred from homology"/>
<dbReference type="Proteomes" id="UP000600865">
    <property type="component" value="Unassembled WGS sequence"/>
</dbReference>
<dbReference type="InterPro" id="IPR011057">
    <property type="entry name" value="Mss4-like_sf"/>
</dbReference>
<evidence type="ECO:0000256" key="3">
    <source>
        <dbReference type="ARBA" id="ARBA00022833"/>
    </source>
</evidence>
<keyword evidence="3" id="KW-0862">Zinc</keyword>
<keyword evidence="6" id="KW-1185">Reference proteome</keyword>
<dbReference type="GO" id="GO:0046872">
    <property type="term" value="F:metal ion binding"/>
    <property type="evidence" value="ECO:0007669"/>
    <property type="project" value="UniProtKB-KW"/>
</dbReference>
<dbReference type="PANTHER" id="PTHR28620:SF1">
    <property type="entry name" value="CENP-V_GFA DOMAIN-CONTAINING PROTEIN"/>
    <property type="match status" value="1"/>
</dbReference>
<sequence length="131" mass="14552">MPHSNTVTHKGGCHCGEVRFEFDAPAAVDVTDCNCSMCNMTGYVHVFIPKADLRFLAGEDDLTEYRFNTKQAVHMFCSTCGIKPLYQPRSHPDKWSVNYRCVETGTLTIAKRIAFDGSDWEGNIAALQAAT</sequence>
<feature type="domain" description="CENP-V/GFA" evidence="4">
    <location>
        <begin position="9"/>
        <end position="121"/>
    </location>
</feature>
<dbReference type="RefSeq" id="WP_189583136.1">
    <property type="nucleotide sequence ID" value="NZ_BMYV01000001.1"/>
</dbReference>
<comment type="caution">
    <text evidence="5">The sequence shown here is derived from an EMBL/GenBank/DDBJ whole genome shotgun (WGS) entry which is preliminary data.</text>
</comment>
<reference evidence="5 6" key="1">
    <citation type="journal article" date="2014" name="Int. J. Syst. Evol. Microbiol.">
        <title>Complete genome sequence of Corynebacterium casei LMG S-19264T (=DSM 44701T), isolated from a smear-ripened cheese.</title>
        <authorList>
            <consortium name="US DOE Joint Genome Institute (JGI-PGF)"/>
            <person name="Walter F."/>
            <person name="Albersmeier A."/>
            <person name="Kalinowski J."/>
            <person name="Ruckert C."/>
        </authorList>
    </citation>
    <scope>NUCLEOTIDE SEQUENCE [LARGE SCALE GENOMIC DNA]</scope>
    <source>
        <strain evidence="5 6">KCTC 23968</strain>
    </source>
</reference>
<evidence type="ECO:0000313" key="5">
    <source>
        <dbReference type="EMBL" id="GGX64655.1"/>
    </source>
</evidence>
<dbReference type="PROSITE" id="PS51891">
    <property type="entry name" value="CENP_V_GFA"/>
    <property type="match status" value="1"/>
</dbReference>
<evidence type="ECO:0000256" key="2">
    <source>
        <dbReference type="ARBA" id="ARBA00022723"/>
    </source>
</evidence>
<organism evidence="5 6">
    <name type="scientific">Litorimonas cladophorae</name>
    <dbReference type="NCBI Taxonomy" id="1220491"/>
    <lineage>
        <taxon>Bacteria</taxon>
        <taxon>Pseudomonadati</taxon>
        <taxon>Pseudomonadota</taxon>
        <taxon>Alphaproteobacteria</taxon>
        <taxon>Maricaulales</taxon>
        <taxon>Robiginitomaculaceae</taxon>
    </lineage>
</organism>
<keyword evidence="2" id="KW-0479">Metal-binding</keyword>
<dbReference type="EMBL" id="BMYV01000001">
    <property type="protein sequence ID" value="GGX64655.1"/>
    <property type="molecule type" value="Genomic_DNA"/>
</dbReference>
<dbReference type="InterPro" id="IPR052355">
    <property type="entry name" value="CENP-V-like"/>
</dbReference>
<gene>
    <name evidence="5" type="ORF">GCM10011309_13590</name>
</gene>
<protein>
    <submittedName>
        <fullName evidence="5">Aldehyde-activating protein</fullName>
    </submittedName>
</protein>
<dbReference type="Gene3D" id="2.170.150.70">
    <property type="match status" value="1"/>
</dbReference>
<dbReference type="InterPro" id="IPR006913">
    <property type="entry name" value="CENP-V/GFA"/>
</dbReference>
<name>A0A918KI36_9PROT</name>
<dbReference type="AlphaFoldDB" id="A0A918KI36"/>
<evidence type="ECO:0000259" key="4">
    <source>
        <dbReference type="PROSITE" id="PS51891"/>
    </source>
</evidence>
<accession>A0A918KI36</accession>
<dbReference type="GO" id="GO:0016846">
    <property type="term" value="F:carbon-sulfur lyase activity"/>
    <property type="evidence" value="ECO:0007669"/>
    <property type="project" value="InterPro"/>
</dbReference>
<evidence type="ECO:0000256" key="1">
    <source>
        <dbReference type="ARBA" id="ARBA00005495"/>
    </source>
</evidence>
<comment type="similarity">
    <text evidence="1">Belongs to the Gfa family.</text>
</comment>
<dbReference type="Pfam" id="PF04828">
    <property type="entry name" value="GFA"/>
    <property type="match status" value="1"/>
</dbReference>
<dbReference type="SUPFAM" id="SSF51316">
    <property type="entry name" value="Mss4-like"/>
    <property type="match status" value="1"/>
</dbReference>
<evidence type="ECO:0000313" key="6">
    <source>
        <dbReference type="Proteomes" id="UP000600865"/>
    </source>
</evidence>
<dbReference type="PANTHER" id="PTHR28620">
    <property type="entry name" value="CENTROMERE PROTEIN V"/>
    <property type="match status" value="1"/>
</dbReference>